<evidence type="ECO:0000256" key="1">
    <source>
        <dbReference type="SAM" id="Phobius"/>
    </source>
</evidence>
<keyword evidence="3" id="KW-1185">Reference proteome</keyword>
<keyword evidence="1" id="KW-1133">Transmembrane helix</keyword>
<dbReference type="HOGENOM" id="CLU_2228247_0_0_1"/>
<dbReference type="GeneID" id="8625080"/>
<dbReference type="Proteomes" id="UP000002195">
    <property type="component" value="Unassembled WGS sequence"/>
</dbReference>
<protein>
    <submittedName>
        <fullName evidence="2">Uncharacterized protein</fullName>
    </submittedName>
</protein>
<dbReference type="VEuPathDB" id="AmoebaDB:DDB_G0285407"/>
<dbReference type="SMR" id="Q54NA8"/>
<feature type="transmembrane region" description="Helical" evidence="1">
    <location>
        <begin position="75"/>
        <end position="91"/>
    </location>
</feature>
<name>Q54NA8_DICDI</name>
<organism evidence="2 3">
    <name type="scientific">Dictyostelium discoideum</name>
    <name type="common">Social amoeba</name>
    <dbReference type="NCBI Taxonomy" id="44689"/>
    <lineage>
        <taxon>Eukaryota</taxon>
        <taxon>Amoebozoa</taxon>
        <taxon>Evosea</taxon>
        <taxon>Eumycetozoa</taxon>
        <taxon>Dictyostelia</taxon>
        <taxon>Dictyosteliales</taxon>
        <taxon>Dictyosteliaceae</taxon>
        <taxon>Dictyostelium</taxon>
    </lineage>
</organism>
<dbReference type="InParanoid" id="Q54NA8"/>
<feature type="transmembrane region" description="Helical" evidence="1">
    <location>
        <begin position="37"/>
        <end position="55"/>
    </location>
</feature>
<keyword evidence="1" id="KW-0472">Membrane</keyword>
<evidence type="ECO:0000313" key="3">
    <source>
        <dbReference type="Proteomes" id="UP000002195"/>
    </source>
</evidence>
<evidence type="ECO:0000313" key="2">
    <source>
        <dbReference type="EMBL" id="EAL64778.1"/>
    </source>
</evidence>
<accession>Q54NA8</accession>
<gene>
    <name evidence="2" type="ORF">DDB_G0285407</name>
</gene>
<dbReference type="EMBL" id="AAFI02000079">
    <property type="protein sequence ID" value="EAL64778.1"/>
    <property type="molecule type" value="Genomic_DNA"/>
</dbReference>
<proteinExistence type="predicted"/>
<sequence>MGILADIKNFVCKSREVGLKIFNRGSCKFKIKRFQNYCKTILFYLFFFYYFIIFFLSKKRTIGKIKKSLYKNNTLIFYFFLNYLFLLFICIKNNNNHLNNKNERNY</sequence>
<reference evidence="2 3" key="1">
    <citation type="journal article" date="2005" name="Nature">
        <title>The genome of the social amoeba Dictyostelium discoideum.</title>
        <authorList>
            <consortium name="The Dictyostelium discoideum Sequencing Consortium"/>
            <person name="Eichinger L."/>
            <person name="Pachebat J.A."/>
            <person name="Glockner G."/>
            <person name="Rajandream M.A."/>
            <person name="Sucgang R."/>
            <person name="Berriman M."/>
            <person name="Song J."/>
            <person name="Olsen R."/>
            <person name="Szafranski K."/>
            <person name="Xu Q."/>
            <person name="Tunggal B."/>
            <person name="Kummerfeld S."/>
            <person name="Madera M."/>
            <person name="Konfortov B.A."/>
            <person name="Rivero F."/>
            <person name="Bankier A.T."/>
            <person name="Lehmann R."/>
            <person name="Hamlin N."/>
            <person name="Davies R."/>
            <person name="Gaudet P."/>
            <person name="Fey P."/>
            <person name="Pilcher K."/>
            <person name="Chen G."/>
            <person name="Saunders D."/>
            <person name="Sodergren E."/>
            <person name="Davis P."/>
            <person name="Kerhornou A."/>
            <person name="Nie X."/>
            <person name="Hall N."/>
            <person name="Anjard C."/>
            <person name="Hemphill L."/>
            <person name="Bason N."/>
            <person name="Farbrother P."/>
            <person name="Desany B."/>
            <person name="Just E."/>
            <person name="Morio T."/>
            <person name="Rost R."/>
            <person name="Churcher C."/>
            <person name="Cooper J."/>
            <person name="Haydock S."/>
            <person name="van Driessche N."/>
            <person name="Cronin A."/>
            <person name="Goodhead I."/>
            <person name="Muzny D."/>
            <person name="Mourier T."/>
            <person name="Pain A."/>
            <person name="Lu M."/>
            <person name="Harper D."/>
            <person name="Lindsay R."/>
            <person name="Hauser H."/>
            <person name="James K."/>
            <person name="Quiles M."/>
            <person name="Madan Babu M."/>
            <person name="Saito T."/>
            <person name="Buchrieser C."/>
            <person name="Wardroper A."/>
            <person name="Felder M."/>
            <person name="Thangavelu M."/>
            <person name="Johnson D."/>
            <person name="Knights A."/>
            <person name="Loulseged H."/>
            <person name="Mungall K."/>
            <person name="Oliver K."/>
            <person name="Price C."/>
            <person name="Quail M.A."/>
            <person name="Urushihara H."/>
            <person name="Hernandez J."/>
            <person name="Rabbinowitsch E."/>
            <person name="Steffen D."/>
            <person name="Sanders M."/>
            <person name="Ma J."/>
            <person name="Kohara Y."/>
            <person name="Sharp S."/>
            <person name="Simmonds M."/>
            <person name="Spiegler S."/>
            <person name="Tivey A."/>
            <person name="Sugano S."/>
            <person name="White B."/>
            <person name="Walker D."/>
            <person name="Woodward J."/>
            <person name="Winckler T."/>
            <person name="Tanaka Y."/>
            <person name="Shaulsky G."/>
            <person name="Schleicher M."/>
            <person name="Weinstock G."/>
            <person name="Rosenthal A."/>
            <person name="Cox E.C."/>
            <person name="Chisholm R.L."/>
            <person name="Gibbs R."/>
            <person name="Loomis W.F."/>
            <person name="Platzer M."/>
            <person name="Kay R.R."/>
            <person name="Williams J."/>
            <person name="Dear P.H."/>
            <person name="Noegel A.A."/>
            <person name="Barrell B."/>
            <person name="Kuspa A."/>
        </authorList>
    </citation>
    <scope>NUCLEOTIDE SEQUENCE [LARGE SCALE GENOMIC DNA]</scope>
    <source>
        <strain evidence="2 3">AX4</strain>
    </source>
</reference>
<keyword evidence="1" id="KW-0812">Transmembrane</keyword>
<dbReference type="RefSeq" id="XP_638272.1">
    <property type="nucleotide sequence ID" value="XM_633180.1"/>
</dbReference>
<dbReference type="KEGG" id="ddi:DDB_G0285407"/>
<comment type="caution">
    <text evidence="2">The sequence shown here is derived from an EMBL/GenBank/DDBJ whole genome shotgun (WGS) entry which is preliminary data.</text>
</comment>
<dbReference type="AlphaFoldDB" id="Q54NA8"/>
<dbReference type="PaxDb" id="44689-DDB0218711"/>